<sequence length="120" mass="13065">MPTDFPPWRTIYGFDQRWAASGAVARIRDQLRHRVRARAGRSPRAVTAILDSRSVKAAETVAKASRGFDGGKLINGRKRHVAVDSRGFCWPSWSPLPVLTTAFRPATSSSASASCTPNSP</sequence>
<name>A0ABQ3QRW4_9ACTN</name>
<reference evidence="2" key="1">
    <citation type="submission" date="2024-05" db="EMBL/GenBank/DDBJ databases">
        <title>Whole genome shotgun sequence of Streptomyces violascens NBRC 12920.</title>
        <authorList>
            <person name="Komaki H."/>
            <person name="Tamura T."/>
        </authorList>
    </citation>
    <scope>NUCLEOTIDE SEQUENCE</scope>
    <source>
        <strain evidence="2">NBRC 12920</strain>
    </source>
</reference>
<dbReference type="PANTHER" id="PTHR30007">
    <property type="entry name" value="PHP DOMAIN PROTEIN"/>
    <property type="match status" value="1"/>
</dbReference>
<dbReference type="Pfam" id="PF01609">
    <property type="entry name" value="DDE_Tnp_1"/>
    <property type="match status" value="1"/>
</dbReference>
<feature type="domain" description="Transposase IS4-like" evidence="1">
    <location>
        <begin position="47"/>
        <end position="87"/>
    </location>
</feature>
<evidence type="ECO:0000313" key="3">
    <source>
        <dbReference type="Proteomes" id="UP001050808"/>
    </source>
</evidence>
<dbReference type="EMBL" id="BNDY01000017">
    <property type="protein sequence ID" value="GHI39994.1"/>
    <property type="molecule type" value="Genomic_DNA"/>
</dbReference>
<dbReference type="PANTHER" id="PTHR30007:SF0">
    <property type="entry name" value="TRANSPOSASE"/>
    <property type="match status" value="1"/>
</dbReference>
<evidence type="ECO:0000259" key="1">
    <source>
        <dbReference type="Pfam" id="PF01609"/>
    </source>
</evidence>
<comment type="caution">
    <text evidence="2">The sequence shown here is derived from an EMBL/GenBank/DDBJ whole genome shotgun (WGS) entry which is preliminary data.</text>
</comment>
<accession>A0ABQ3QRW4</accession>
<proteinExistence type="predicted"/>
<protein>
    <recommendedName>
        <fullName evidence="1">Transposase IS4-like domain-containing protein</fullName>
    </recommendedName>
</protein>
<keyword evidence="3" id="KW-1185">Reference proteome</keyword>
<evidence type="ECO:0000313" key="2">
    <source>
        <dbReference type="EMBL" id="GHI39994.1"/>
    </source>
</evidence>
<organism evidence="2 3">
    <name type="scientific">Streptomyces violascens</name>
    <dbReference type="NCBI Taxonomy" id="67381"/>
    <lineage>
        <taxon>Bacteria</taxon>
        <taxon>Bacillati</taxon>
        <taxon>Actinomycetota</taxon>
        <taxon>Actinomycetes</taxon>
        <taxon>Kitasatosporales</taxon>
        <taxon>Streptomycetaceae</taxon>
        <taxon>Streptomyces</taxon>
    </lineage>
</organism>
<gene>
    <name evidence="2" type="ORF">Sviol_44020</name>
</gene>
<dbReference type="InterPro" id="IPR002559">
    <property type="entry name" value="Transposase_11"/>
</dbReference>
<dbReference type="Proteomes" id="UP001050808">
    <property type="component" value="Unassembled WGS sequence"/>
</dbReference>